<organism evidence="3 4">
    <name type="scientific">Bacillus phage FADO</name>
    <dbReference type="NCBI Taxonomy" id="2917160"/>
    <lineage>
        <taxon>Viruses</taxon>
        <taxon>Duplodnaviria</taxon>
        <taxon>Heunggongvirae</taxon>
        <taxon>Uroviricota</taxon>
        <taxon>Caudoviricetes</taxon>
        <taxon>Heleneionescovirinae</taxon>
        <taxon>Zhangjivirus</taxon>
        <taxon>Zhangjivirus fado</taxon>
    </lineage>
</organism>
<feature type="domain" description="GmrSD restriction endonucleases N-terminal" evidence="2">
    <location>
        <begin position="27"/>
        <end position="172"/>
    </location>
</feature>
<dbReference type="PANTHER" id="PTHR39639:SF1">
    <property type="entry name" value="DUF262 DOMAIN-CONTAINING PROTEIN"/>
    <property type="match status" value="1"/>
</dbReference>
<evidence type="ECO:0000256" key="1">
    <source>
        <dbReference type="SAM" id="MobiDB-lite"/>
    </source>
</evidence>
<protein>
    <recommendedName>
        <fullName evidence="2">GmrSD restriction endonucleases N-terminal domain-containing protein</fullName>
    </recommendedName>
</protein>
<dbReference type="EMBL" id="OM236516">
    <property type="protein sequence ID" value="UNY48797.1"/>
    <property type="molecule type" value="Genomic_DNA"/>
</dbReference>
<dbReference type="Proteomes" id="UP000831021">
    <property type="component" value="Segment"/>
</dbReference>
<accession>A0AAE9GDU3</accession>
<evidence type="ECO:0000259" key="2">
    <source>
        <dbReference type="Pfam" id="PF03235"/>
    </source>
</evidence>
<feature type="region of interest" description="Disordered" evidence="1">
    <location>
        <begin position="359"/>
        <end position="395"/>
    </location>
</feature>
<sequence length="395" mass="45534">MRTTKPDWNNRTLARMYSNKQLRDDYPIQRARGLWDHLQKSLLIHSIAGNYPIPPIAIVHAELDGAKADFIIDGNQRVSTVIDFLSGVKDKNGNYPDSAFPLHEETPEVYLDGSDKPYELAGKYFDELDKDVQADIESKNIQIQRIEDASDEEIEELFARWNNGTPLSKQQKARGLMGTKNSILLGKLQKHHFMQNVARFTKLQRRRSDDDAVILQTMMLLMEDEIEFKSFVANNILEFAHELRNRDITDIAKEIEGFMEYLEKTEASSPLFKRRDLPTLFMVVKKAIEEGIEPEVFGAWLEDFNNAITVRLRDKAIVKTRYKDFTSAGSVKKKNVMGRKAEMLKHFDEFIKQFDGATANQEVAVSKEEPMWTDDDIKEDEKGKKKKDNKKPVKA</sequence>
<keyword evidence="4" id="KW-1185">Reference proteome</keyword>
<reference evidence="3 4" key="1">
    <citation type="submission" date="2022-01" db="EMBL/GenBank/DDBJ databases">
        <authorList>
            <person name="Stokar-Avihail A."/>
        </authorList>
    </citation>
    <scope>NUCLEOTIDE SEQUENCE [LARGE SCALE GENOMIC DNA]</scope>
</reference>
<dbReference type="PANTHER" id="PTHR39639">
    <property type="entry name" value="CHROMOSOME 16, WHOLE GENOME SHOTGUN SEQUENCE"/>
    <property type="match status" value="1"/>
</dbReference>
<dbReference type="InterPro" id="IPR004919">
    <property type="entry name" value="GmrSD_N"/>
</dbReference>
<evidence type="ECO:0000313" key="3">
    <source>
        <dbReference type="EMBL" id="UNY48797.1"/>
    </source>
</evidence>
<dbReference type="Pfam" id="PF03235">
    <property type="entry name" value="GmrSD_N"/>
    <property type="match status" value="1"/>
</dbReference>
<evidence type="ECO:0000313" key="4">
    <source>
        <dbReference type="Proteomes" id="UP000831021"/>
    </source>
</evidence>
<name>A0AAE9GDU3_9CAUD</name>
<gene>
    <name evidence="3" type="ORF">fado_82</name>
</gene>
<feature type="compositionally biased region" description="Basic residues" evidence="1">
    <location>
        <begin position="384"/>
        <end position="395"/>
    </location>
</feature>
<proteinExistence type="predicted"/>